<evidence type="ECO:0000256" key="4">
    <source>
        <dbReference type="SAM" id="SignalP"/>
    </source>
</evidence>
<dbReference type="Proteomes" id="UP001447008">
    <property type="component" value="Unassembled WGS sequence"/>
</dbReference>
<dbReference type="PROSITE" id="PS50072">
    <property type="entry name" value="CSA_PPIASE_2"/>
    <property type="match status" value="1"/>
</dbReference>
<keyword evidence="3 6" id="KW-0413">Isomerase</keyword>
<dbReference type="Pfam" id="PF00160">
    <property type="entry name" value="Pro_isomerase"/>
    <property type="match status" value="1"/>
</dbReference>
<dbReference type="EMBL" id="JBCGCU010000003">
    <property type="protein sequence ID" value="MEM0514591.1"/>
    <property type="molecule type" value="Genomic_DNA"/>
</dbReference>
<organism evidence="6 7">
    <name type="scientific">Pseudoalteromonas qingdaonensis</name>
    <dbReference type="NCBI Taxonomy" id="3131913"/>
    <lineage>
        <taxon>Bacteria</taxon>
        <taxon>Pseudomonadati</taxon>
        <taxon>Pseudomonadota</taxon>
        <taxon>Gammaproteobacteria</taxon>
        <taxon>Alteromonadales</taxon>
        <taxon>Pseudoalteromonadaceae</taxon>
        <taxon>Pseudoalteromonas</taxon>
    </lineage>
</organism>
<feature type="chain" id="PRO_5046002705" description="peptidylprolyl isomerase" evidence="4">
    <location>
        <begin position="29"/>
        <end position="297"/>
    </location>
</feature>
<evidence type="ECO:0000313" key="6">
    <source>
        <dbReference type="EMBL" id="MEM0514591.1"/>
    </source>
</evidence>
<dbReference type="EC" id="5.2.1.8" evidence="1"/>
<evidence type="ECO:0000259" key="5">
    <source>
        <dbReference type="PROSITE" id="PS50072"/>
    </source>
</evidence>
<evidence type="ECO:0000256" key="2">
    <source>
        <dbReference type="ARBA" id="ARBA00023110"/>
    </source>
</evidence>
<evidence type="ECO:0000256" key="1">
    <source>
        <dbReference type="ARBA" id="ARBA00013194"/>
    </source>
</evidence>
<dbReference type="PANTHER" id="PTHR43246">
    <property type="entry name" value="PEPTIDYL-PROLYL CIS-TRANS ISOMERASE CYP38, CHLOROPLASTIC"/>
    <property type="match status" value="1"/>
</dbReference>
<keyword evidence="7" id="KW-1185">Reference proteome</keyword>
<accession>A0ABU9MTH2</accession>
<evidence type="ECO:0000313" key="7">
    <source>
        <dbReference type="Proteomes" id="UP001447008"/>
    </source>
</evidence>
<dbReference type="SUPFAM" id="SSF50891">
    <property type="entry name" value="Cyclophilin-like"/>
    <property type="match status" value="1"/>
</dbReference>
<proteinExistence type="predicted"/>
<dbReference type="InterPro" id="IPR029000">
    <property type="entry name" value="Cyclophilin-like_dom_sf"/>
</dbReference>
<reference evidence="6 7" key="1">
    <citation type="submission" date="2024-03" db="EMBL/GenBank/DDBJ databases">
        <title>Pseudoalteromonas qingdaonensis sp. nov., isolated from the intestines of marine benthic organisms.</title>
        <authorList>
            <person name="Lin X."/>
            <person name="Fang S."/>
            <person name="Hu X."/>
        </authorList>
    </citation>
    <scope>NUCLEOTIDE SEQUENCE [LARGE SCALE GENOMIC DNA]</scope>
    <source>
        <strain evidence="6 7">YIC-827</strain>
    </source>
</reference>
<dbReference type="InterPro" id="IPR044665">
    <property type="entry name" value="E_coli_cyclophilin_A-like"/>
</dbReference>
<name>A0ABU9MTH2_9GAMM</name>
<feature type="domain" description="PPIase cyclophilin-type" evidence="5">
    <location>
        <begin position="67"/>
        <end position="242"/>
    </location>
</feature>
<gene>
    <name evidence="6" type="ORF">WCN91_03905</name>
</gene>
<comment type="caution">
    <text evidence="6">The sequence shown here is derived from an EMBL/GenBank/DDBJ whole genome shotgun (WGS) entry which is preliminary data.</text>
</comment>
<sequence>MIKKSLALIVAGLLAAQMSGQLTSKAHAFNSVKPAAQSPGQILAAAEASDWRQVDSDNLMILTLQTGQVYLEVNPLLAPKHVQRLRELAKAGFYQGLSMYRFVEGFVAQGGAGEKKTDIAPLQQEFVWHSEQPMPLDIQVNDNDGYAPRSGFIKGFAVGQNEAGTQTWQLHCMGALGMARDNGIDSATSEFYVIIGHAPRYLDKNITVFGRVLSGMEHLQQLQRPGSKQTPFNPIQDLQFASQLDAAQQPKIRVMRTDSPRFQALVAARKNRPEDWFVATPNYIDTCAMAVPSVIDD</sequence>
<dbReference type="RefSeq" id="WP_342676501.1">
    <property type="nucleotide sequence ID" value="NZ_JBCGCU010000003.1"/>
</dbReference>
<protein>
    <recommendedName>
        <fullName evidence="1">peptidylprolyl isomerase</fullName>
        <ecNumber evidence="1">5.2.1.8</ecNumber>
    </recommendedName>
</protein>
<keyword evidence="2" id="KW-0697">Rotamase</keyword>
<feature type="signal peptide" evidence="4">
    <location>
        <begin position="1"/>
        <end position="28"/>
    </location>
</feature>
<dbReference type="InterPro" id="IPR002130">
    <property type="entry name" value="Cyclophilin-type_PPIase_dom"/>
</dbReference>
<evidence type="ECO:0000256" key="3">
    <source>
        <dbReference type="ARBA" id="ARBA00023235"/>
    </source>
</evidence>
<dbReference type="GO" id="GO:0003755">
    <property type="term" value="F:peptidyl-prolyl cis-trans isomerase activity"/>
    <property type="evidence" value="ECO:0007669"/>
    <property type="project" value="UniProtKB-EC"/>
</dbReference>
<keyword evidence="4" id="KW-0732">Signal</keyword>
<dbReference type="Gene3D" id="2.40.100.10">
    <property type="entry name" value="Cyclophilin-like"/>
    <property type="match status" value="1"/>
</dbReference>